<dbReference type="CDD" id="cd01449">
    <property type="entry name" value="TST_Repeat_2"/>
    <property type="match status" value="1"/>
</dbReference>
<evidence type="ECO:0000259" key="3">
    <source>
        <dbReference type="PROSITE" id="PS50206"/>
    </source>
</evidence>
<feature type="domain" description="Rhodanese" evidence="3">
    <location>
        <begin position="27"/>
        <end position="145"/>
    </location>
</feature>
<proteinExistence type="predicted"/>
<evidence type="ECO:0000313" key="5">
    <source>
        <dbReference type="Proteomes" id="UP000320643"/>
    </source>
</evidence>
<dbReference type="InterPro" id="IPR001763">
    <property type="entry name" value="Rhodanese-like_dom"/>
</dbReference>
<evidence type="ECO:0000256" key="1">
    <source>
        <dbReference type="ARBA" id="ARBA00022679"/>
    </source>
</evidence>
<sequence>MKKWTRRFEEGYYAASIIQADELIKLPKENLILIDASAGAQGRENYYKQHLAGALYVDLDTELAEIPADPKNGGRHPLPTIEKFGQVLNRLGTARRNRIVVYDDKNGANAAARFWWMYQAASFAKVQVLNGGFQAAVDAGFPVCSGTELPQHPILDLFPNTYYRWQLPLATIDDVEIAATNKDAMVIDVRDANRYNGLTEPIDLVAGHIPGAVNIPFSGNLDGDGLFLSATALREKYTDALANIDPQNVIVHCGSGVTACHTLLAMDYAGLPIPKLYVGSWSEWSRSGKKLATSA</sequence>
<dbReference type="EMBL" id="VJVZ01000014">
    <property type="protein sequence ID" value="TRW22236.1"/>
    <property type="molecule type" value="Genomic_DNA"/>
</dbReference>
<evidence type="ECO:0000256" key="2">
    <source>
        <dbReference type="ARBA" id="ARBA00022737"/>
    </source>
</evidence>
<dbReference type="PANTHER" id="PTHR11364">
    <property type="entry name" value="THIOSULFATE SULFERTANSFERASE"/>
    <property type="match status" value="1"/>
</dbReference>
<keyword evidence="5" id="KW-1185">Reference proteome</keyword>
<feature type="domain" description="Rhodanese" evidence="3">
    <location>
        <begin position="180"/>
        <end position="293"/>
    </location>
</feature>
<organism evidence="4 5">
    <name type="scientific">Flavobacterium zepuense</name>
    <dbReference type="NCBI Taxonomy" id="2593302"/>
    <lineage>
        <taxon>Bacteria</taxon>
        <taxon>Pseudomonadati</taxon>
        <taxon>Bacteroidota</taxon>
        <taxon>Flavobacteriia</taxon>
        <taxon>Flavobacteriales</taxon>
        <taxon>Flavobacteriaceae</taxon>
        <taxon>Flavobacterium</taxon>
    </lineage>
</organism>
<dbReference type="Proteomes" id="UP000320643">
    <property type="component" value="Unassembled WGS sequence"/>
</dbReference>
<evidence type="ECO:0000313" key="4">
    <source>
        <dbReference type="EMBL" id="TRW22236.1"/>
    </source>
</evidence>
<dbReference type="SMART" id="SM00450">
    <property type="entry name" value="RHOD"/>
    <property type="match status" value="2"/>
</dbReference>
<keyword evidence="1 4" id="KW-0808">Transferase</keyword>
<reference evidence="4 5" key="1">
    <citation type="submission" date="2019-07" db="EMBL/GenBank/DDBJ databases">
        <title>Flavobacterium sp. nov., isolated from glacier ice.</title>
        <authorList>
            <person name="Liu Q."/>
            <person name="Xin Y.-H."/>
        </authorList>
    </citation>
    <scope>NUCLEOTIDE SEQUENCE [LARGE SCALE GENOMIC DNA]</scope>
    <source>
        <strain evidence="4 5">ZT4R6</strain>
    </source>
</reference>
<gene>
    <name evidence="4" type="ORF">FMM05_18605</name>
</gene>
<dbReference type="PANTHER" id="PTHR11364:SF27">
    <property type="entry name" value="SULFURTRANSFERASE"/>
    <property type="match status" value="1"/>
</dbReference>
<dbReference type="InterPro" id="IPR045078">
    <property type="entry name" value="TST/MPST-like"/>
</dbReference>
<dbReference type="Pfam" id="PF00581">
    <property type="entry name" value="Rhodanese"/>
    <property type="match status" value="2"/>
</dbReference>
<protein>
    <submittedName>
        <fullName evidence="4">Sulfurtransferase</fullName>
    </submittedName>
</protein>
<comment type="caution">
    <text evidence="4">The sequence shown here is derived from an EMBL/GenBank/DDBJ whole genome shotgun (WGS) entry which is preliminary data.</text>
</comment>
<keyword evidence="2" id="KW-0677">Repeat</keyword>
<name>A0A552UVI5_9FLAO</name>
<dbReference type="InterPro" id="IPR036873">
    <property type="entry name" value="Rhodanese-like_dom_sf"/>
</dbReference>
<dbReference type="PROSITE" id="PS50206">
    <property type="entry name" value="RHODANESE_3"/>
    <property type="match status" value="2"/>
</dbReference>
<dbReference type="Gene3D" id="3.40.250.10">
    <property type="entry name" value="Rhodanese-like domain"/>
    <property type="match status" value="2"/>
</dbReference>
<dbReference type="SUPFAM" id="SSF52821">
    <property type="entry name" value="Rhodanese/Cell cycle control phosphatase"/>
    <property type="match status" value="2"/>
</dbReference>
<dbReference type="AlphaFoldDB" id="A0A552UVI5"/>
<accession>A0A552UVI5</accession>
<dbReference type="GO" id="GO:0004792">
    <property type="term" value="F:thiosulfate-cyanide sulfurtransferase activity"/>
    <property type="evidence" value="ECO:0007669"/>
    <property type="project" value="TreeGrafter"/>
</dbReference>
<dbReference type="OrthoDB" id="9770030at2"/>
<dbReference type="CDD" id="cd01448">
    <property type="entry name" value="TST_Repeat_1"/>
    <property type="match status" value="1"/>
</dbReference>